<dbReference type="InterPro" id="IPR045863">
    <property type="entry name" value="CorA_TM1_TM2"/>
</dbReference>
<dbReference type="Proteomes" id="UP000246078">
    <property type="component" value="Unassembled WGS sequence"/>
</dbReference>
<dbReference type="VEuPathDB" id="TriTrypDB:TcCLB.509233.50"/>
<dbReference type="VEuPathDB" id="TriTrypDB:TCSYLVIO_005906"/>
<comment type="similarity">
    <text evidence="2">Belongs to the CorA metal ion transporter (MIT) (TC 1.A.35) family.</text>
</comment>
<evidence type="ECO:0000313" key="8">
    <source>
        <dbReference type="EMBL" id="PWV05123.1"/>
    </source>
</evidence>
<feature type="coiled-coil region" evidence="6">
    <location>
        <begin position="312"/>
        <end position="342"/>
    </location>
</feature>
<keyword evidence="3 7" id="KW-0812">Transmembrane</keyword>
<dbReference type="Pfam" id="PF01544">
    <property type="entry name" value="CorA"/>
    <property type="match status" value="1"/>
</dbReference>
<dbReference type="AlphaFoldDB" id="A0A2V2WBG9"/>
<sequence length="436" mass="47978">MREGEKGAKVHGLAMDAQEVGSAAVGIVQPMQRCLVVHTATAVPFSTNVFCNPDRVVDDLRKRMQDGEVSPDGPCVWVDMQGCTDEQNRNVLQLLFPDLQQSQIEWMIRCDTYDTVELQPVKGEYLIGSLACPPNRGPSLSAPAASEVEKENTVVCTFACNDRFLVTMHAAPFVGLAELLRHVEVEGSGGHRGGASAAPNTASPQMQRSIAPAPSLRGITSAAILSLLVCFTCEAFLPDPTSLLAEVGNIDEMVLLISPGEQDQRDLLRRVALLRRRISNFRTGLYLKEKLLQELIAPTMRLSFVAKEPDTVRDYKETLEKVRQVSERLDDARDMLNQANLNFVTGVSMRMAQASAGLDFKMSLLNQLAAICLPIHLVISVFGMNCKVPFNRDEYPTLVPFWIICAAFVFWALLCASPLLRIAIQGLRATPVTSYE</sequence>
<dbReference type="VEuPathDB" id="TriTrypDB:TcBrA4_0091340"/>
<evidence type="ECO:0008006" key="10">
    <source>
        <dbReference type="Google" id="ProtNLM"/>
    </source>
</evidence>
<dbReference type="VEuPathDB" id="TriTrypDB:C3747_137g105"/>
<dbReference type="EMBL" id="PRFC01000137">
    <property type="protein sequence ID" value="PWV05123.1"/>
    <property type="molecule type" value="Genomic_DNA"/>
</dbReference>
<comment type="caution">
    <text evidence="8">The sequence shown here is derived from an EMBL/GenBank/DDBJ whole genome shotgun (WGS) entry which is preliminary data.</text>
</comment>
<dbReference type="Gene3D" id="1.20.58.340">
    <property type="entry name" value="Magnesium transport protein CorA, transmembrane region"/>
    <property type="match status" value="2"/>
</dbReference>
<dbReference type="PANTHER" id="PTHR21535:SF95">
    <property type="entry name" value="MGT2 MAGNESIUM TRANSPORTER"/>
    <property type="match status" value="1"/>
</dbReference>
<dbReference type="InterPro" id="IPR045861">
    <property type="entry name" value="CorA_cytoplasmic_dom"/>
</dbReference>
<proteinExistence type="inferred from homology"/>
<dbReference type="VEuPathDB" id="TriTrypDB:TcYC6_0105750"/>
<dbReference type="InterPro" id="IPR002523">
    <property type="entry name" value="MgTranspt_CorA/ZnTranspt_ZntB"/>
</dbReference>
<dbReference type="PANTHER" id="PTHR21535">
    <property type="entry name" value="MAGNESIUM AND COBALT TRANSPORT PROTEIN/MITOCHONDRIAL IMPORT INNER MEMBRANE TRANSLOCASE SUBUNIT TIM8"/>
    <property type="match status" value="1"/>
</dbReference>
<dbReference type="VEuPathDB" id="TriTrypDB:TcCLB.509437.70"/>
<dbReference type="GO" id="GO:0046873">
    <property type="term" value="F:metal ion transmembrane transporter activity"/>
    <property type="evidence" value="ECO:0007669"/>
    <property type="project" value="InterPro"/>
</dbReference>
<dbReference type="VEuPathDB" id="TriTrypDB:TcG_11678"/>
<dbReference type="VEuPathDB" id="TriTrypDB:TCDM_10332"/>
<dbReference type="SUPFAM" id="SSF143865">
    <property type="entry name" value="CorA soluble domain-like"/>
    <property type="match status" value="1"/>
</dbReference>
<evidence type="ECO:0000256" key="6">
    <source>
        <dbReference type="SAM" id="Coils"/>
    </source>
</evidence>
<comment type="subcellular location">
    <subcellularLocation>
        <location evidence="1">Membrane</location>
        <topology evidence="1">Multi-pass membrane protein</topology>
    </subcellularLocation>
</comment>
<evidence type="ECO:0000313" key="9">
    <source>
        <dbReference type="Proteomes" id="UP000246078"/>
    </source>
</evidence>
<dbReference type="VEuPathDB" id="TriTrypDB:C4B63_12g346"/>
<evidence type="ECO:0000256" key="7">
    <source>
        <dbReference type="SAM" id="Phobius"/>
    </source>
</evidence>
<organism evidence="8 9">
    <name type="scientific">Trypanosoma cruzi</name>
    <dbReference type="NCBI Taxonomy" id="5693"/>
    <lineage>
        <taxon>Eukaryota</taxon>
        <taxon>Discoba</taxon>
        <taxon>Euglenozoa</taxon>
        <taxon>Kinetoplastea</taxon>
        <taxon>Metakinetoplastina</taxon>
        <taxon>Trypanosomatida</taxon>
        <taxon>Trypanosomatidae</taxon>
        <taxon>Trypanosoma</taxon>
        <taxon>Schizotrypanum</taxon>
    </lineage>
</organism>
<keyword evidence="4 7" id="KW-1133">Transmembrane helix</keyword>
<accession>A0A2V2WBG9</accession>
<dbReference type="VEuPathDB" id="TriTrypDB:TcCLB.510837.30"/>
<dbReference type="VEuPathDB" id="TriTrypDB:Tc_MARK_5354"/>
<dbReference type="VEuPathDB" id="TriTrypDB:ECC02_004989"/>
<evidence type="ECO:0000256" key="2">
    <source>
        <dbReference type="ARBA" id="ARBA00009765"/>
    </source>
</evidence>
<reference evidence="8 9" key="1">
    <citation type="journal article" date="2018" name="Microb. Genom.">
        <title>Expanding an expanded genome: long-read sequencing of Trypanosoma cruzi.</title>
        <authorList>
            <person name="Berna L."/>
            <person name="Rodriguez M."/>
            <person name="Chiribao M.L."/>
            <person name="Parodi-Talice A."/>
            <person name="Pita S."/>
            <person name="Rijo G."/>
            <person name="Alvarez-Valin F."/>
            <person name="Robello C."/>
        </authorList>
    </citation>
    <scope>NUCLEOTIDE SEQUENCE [LARGE SCALE GENOMIC DNA]</scope>
    <source>
        <strain evidence="8 9">TCC</strain>
    </source>
</reference>
<gene>
    <name evidence="8" type="ORF">C3747_137g105</name>
</gene>
<evidence type="ECO:0000256" key="5">
    <source>
        <dbReference type="ARBA" id="ARBA00023136"/>
    </source>
</evidence>
<name>A0A2V2WBG9_TRYCR</name>
<evidence type="ECO:0000256" key="4">
    <source>
        <dbReference type="ARBA" id="ARBA00022989"/>
    </source>
</evidence>
<dbReference type="VEuPathDB" id="TriTrypDB:TcCL_NonESM07655"/>
<keyword evidence="6" id="KW-0175">Coiled coil</keyword>
<evidence type="ECO:0000256" key="3">
    <source>
        <dbReference type="ARBA" id="ARBA00022692"/>
    </source>
</evidence>
<protein>
    <recommendedName>
        <fullName evidence="10">MGT2 magnesium transporter</fullName>
    </recommendedName>
</protein>
<dbReference type="GO" id="GO:0016020">
    <property type="term" value="C:membrane"/>
    <property type="evidence" value="ECO:0007669"/>
    <property type="project" value="UniProtKB-SubCell"/>
</dbReference>
<dbReference type="OrthoDB" id="29879at2759"/>
<feature type="transmembrane region" description="Helical" evidence="7">
    <location>
        <begin position="364"/>
        <end position="384"/>
    </location>
</feature>
<feature type="transmembrane region" description="Helical" evidence="7">
    <location>
        <begin position="399"/>
        <end position="420"/>
    </location>
</feature>
<dbReference type="SUPFAM" id="SSF144083">
    <property type="entry name" value="Magnesium transport protein CorA, transmembrane region"/>
    <property type="match status" value="1"/>
</dbReference>
<keyword evidence="5 7" id="KW-0472">Membrane</keyword>
<evidence type="ECO:0000256" key="1">
    <source>
        <dbReference type="ARBA" id="ARBA00004141"/>
    </source>
</evidence>
<dbReference type="VEuPathDB" id="TriTrypDB:BCY84_21197"/>